<keyword evidence="8" id="KW-0479">Metal-binding</keyword>
<comment type="cofactor">
    <cofactor evidence="1">
        <name>[4Fe-4S] cluster</name>
        <dbReference type="ChEBI" id="CHEBI:49883"/>
    </cofactor>
</comment>
<sequence length="1011" mass="119374">MGIVEEEFLLKNILGTHYNKKNVKISISVIYGSGDGNSYNKAKDFINELIEYFKNVHLFFKDINDIINKNIYINNINGNMNYDDILPKKDYIEKKIQINESYKNDDNVDHSNMDGNIIDKNNCVNNSLDIKDMNSLENEIIEYFKLRFDKYQVNKKKRKEKISNYENMIPLYYNKNINYLEPYEENVKMFNSKFKNYVGCTIDNKNIGKIYFNLIDGNNHDYYSFFDCTENYNLNVLFFFISTSSHGSFPNNSYKIDEIFTDMLNDFRIEKNYLKDIFFSCIGFGNKEYGDKYFCTPIKKCEKYIHLLGAQKLYKTLKLCDTQDNDETILLWKCNIFKTFSLSLFFYSFNYMKRWYMNKGIYDTLSYYCYFFSNYTNFNVNQTQEIKYYMHDQKHETEKKKKKNNKIKKKKGDLSIYPMEQLEGCHCNKAYQENDLSIDQSNIDYNNNKCCNNEIYNTHNNIYDNDKDDHQIFLSTIGNDEKDIVNEHKTKVDKTNGMMNEKREEVYIRGDIQGVEGCTNCNCQSVNEYNDISNTNDTNNTNIMNNTNNTNIMNNTNNTNIMNNTNNTNIMNTNNTNIMNNTNNTNIMNYTNNIRTGENCVSESETSSNQSYPDDEDEQIEVEDLISGEKKDMLSSSQRNKLTKEGYKIVGSHSAVKLCRWTKSQVRGRGGCYKHTFYGINSYQCMEATPSLACANKCVFCWRHHKNPVGVKWRWNMDKAEIIVEEIIKKHKAMIKELKGIYGIIMERFEKAMNIKHCALSLVGEPIMYPEINKLIDELHKRNISTFLVTNAQFPQELENLNTVTQLYLSIDAPNKEALKNIDRPLFKDFWDRYIKCIKILKNRKERKVFRFTLVKEYNMMENEIDSYINLIQLGYPDFIEIKAVTYCGSSQGYQLTMQNIPWHEEVYQFAWNLINKKKALSHIYEISCEHKHSCSILITKKIFKINNKWNTWIDYEKFHQLVKNKENFNALDYSVETPHWAIYGSQESGFSPCEKRVYTKGKYKNKNQQS</sequence>
<protein>
    <recommendedName>
        <fullName evidence="4">tRNA 4-demethylwyosine synthase (AdoMet-dependent)</fullName>
        <ecNumber evidence="4">4.1.3.44</ecNumber>
    </recommendedName>
</protein>
<dbReference type="GO" id="GO:0102521">
    <property type="term" value="F:tRNA-4-demethylwyosine synthase activity"/>
    <property type="evidence" value="ECO:0007669"/>
    <property type="project" value="UniProtKB-EC"/>
</dbReference>
<dbReference type="AlphaFoldDB" id="W7FSE2"/>
<keyword evidence="5" id="KW-0004">4Fe-4S</keyword>
<comment type="catalytic activity">
    <reaction evidence="12">
        <text>N(1)-methylguanosine(37) in tRNA(Phe) + pyruvate + S-adenosyl-L-methionine = 4-demethylwyosine(37) in tRNA(Phe) + 5'-deoxyadenosine + L-methionine + CO2 + H2O</text>
        <dbReference type="Rhea" id="RHEA:36347"/>
        <dbReference type="Rhea" id="RHEA-COMP:10164"/>
        <dbReference type="Rhea" id="RHEA-COMP:10165"/>
        <dbReference type="ChEBI" id="CHEBI:15361"/>
        <dbReference type="ChEBI" id="CHEBI:15377"/>
        <dbReference type="ChEBI" id="CHEBI:16526"/>
        <dbReference type="ChEBI" id="CHEBI:17319"/>
        <dbReference type="ChEBI" id="CHEBI:57844"/>
        <dbReference type="ChEBI" id="CHEBI:59789"/>
        <dbReference type="ChEBI" id="CHEBI:64315"/>
        <dbReference type="ChEBI" id="CHEBI:73542"/>
        <dbReference type="EC" id="4.1.3.44"/>
    </reaction>
</comment>
<reference evidence="14 15" key="2">
    <citation type="submission" date="2013-02" db="EMBL/GenBank/DDBJ databases">
        <title>The Genome Sequence of Plasmodium falciparum 7G8.</title>
        <authorList>
            <consortium name="The Broad Institute Genome Sequencing Platform"/>
            <consortium name="The Broad Institute Genome Sequencing Center for Infectious Disease"/>
            <person name="Neafsey D."/>
            <person name="Cheeseman I."/>
            <person name="Volkman S."/>
            <person name="Adams J."/>
            <person name="Walker B."/>
            <person name="Young S.K."/>
            <person name="Zeng Q."/>
            <person name="Gargeya S."/>
            <person name="Fitzgerald M."/>
            <person name="Haas B."/>
            <person name="Abouelleil A."/>
            <person name="Alvarado L."/>
            <person name="Arachchi H.M."/>
            <person name="Berlin A.M."/>
            <person name="Chapman S.B."/>
            <person name="Dewar J."/>
            <person name="Goldberg J."/>
            <person name="Griggs A."/>
            <person name="Gujja S."/>
            <person name="Hansen M."/>
            <person name="Howarth C."/>
            <person name="Imamovic A."/>
            <person name="Larimer J."/>
            <person name="McCowan C."/>
            <person name="Murphy C."/>
            <person name="Neiman D."/>
            <person name="Pearson M."/>
            <person name="Priest M."/>
            <person name="Roberts A."/>
            <person name="Saif S."/>
            <person name="Shea T."/>
            <person name="Sisk P."/>
            <person name="Sykes S."/>
            <person name="Wortman J."/>
            <person name="Nusbaum C."/>
            <person name="Birren B."/>
        </authorList>
    </citation>
    <scope>NUCLEOTIDE SEQUENCE [LARGE SCALE GENOMIC DNA]</scope>
    <source>
        <strain evidence="14 15">7G8</strain>
    </source>
</reference>
<keyword evidence="9" id="KW-0408">Iron</keyword>
<dbReference type="PANTHER" id="PTHR13930">
    <property type="entry name" value="S-ADENOSYL-L-METHIONINE-DEPENDENT TRNA 4-DEMETHYLWYOSINE SYNTHASE"/>
    <property type="match status" value="1"/>
</dbReference>
<dbReference type="Gene3D" id="3.20.20.70">
    <property type="entry name" value="Aldolase class I"/>
    <property type="match status" value="1"/>
</dbReference>
<keyword evidence="10" id="KW-0411">Iron-sulfur</keyword>
<dbReference type="SUPFAM" id="SSF52218">
    <property type="entry name" value="Flavoproteins"/>
    <property type="match status" value="1"/>
</dbReference>
<proteinExistence type="inferred from homology"/>
<dbReference type="InterPro" id="IPR058240">
    <property type="entry name" value="rSAM_sf"/>
</dbReference>
<dbReference type="SFLD" id="SFLDF00284">
    <property type="entry name" value="tRNA_wybutosine-synthesizing"/>
    <property type="match status" value="1"/>
</dbReference>
<feature type="domain" description="Radical SAM core" evidence="13">
    <location>
        <begin position="678"/>
        <end position="924"/>
    </location>
</feature>
<dbReference type="GO" id="GO:0046872">
    <property type="term" value="F:metal ion binding"/>
    <property type="evidence" value="ECO:0007669"/>
    <property type="project" value="UniProtKB-KW"/>
</dbReference>
<dbReference type="Pfam" id="PF08608">
    <property type="entry name" value="Wyosine_form"/>
    <property type="match status" value="1"/>
</dbReference>
<reference evidence="15" key="1">
    <citation type="submission" date="2007-11" db="EMBL/GenBank/DDBJ databases">
        <authorList>
            <consortium name="The Broad Institute Genome Sequencing Platform"/>
            <person name="Volkman S.K."/>
            <person name="Daily J.P."/>
            <person name="Sarr O."/>
            <person name="Ndiaye D."/>
            <person name="Ndir O."/>
            <person name="Mboup S."/>
            <person name="Lukens A."/>
            <person name="Stange-Thomann N."/>
            <person name="Mauceli E."/>
            <person name="Gnerre S."/>
            <person name="Jaffe D."/>
            <person name="Zainoun J."/>
            <person name="Wiegand R.C."/>
            <person name="Birren B."/>
            <person name="Galagan J."/>
            <person name="Lander E."/>
            <person name="Wirth D.F."/>
        </authorList>
    </citation>
    <scope>NUCLEOTIDE SEQUENCE [LARGE SCALE GENOMIC DNA]</scope>
    <source>
        <strain evidence="15">7G8</strain>
    </source>
</reference>
<comment type="similarity">
    <text evidence="3">Belongs to the TYW1 family.</text>
</comment>
<evidence type="ECO:0000256" key="6">
    <source>
        <dbReference type="ARBA" id="ARBA00022691"/>
    </source>
</evidence>
<dbReference type="PANTHER" id="PTHR13930:SF0">
    <property type="entry name" value="S-ADENOSYL-L-METHIONINE-DEPENDENT TRNA 4-DEMETHYLWYOSINE SYNTHASE TYW1-RELATED"/>
    <property type="match status" value="1"/>
</dbReference>
<gene>
    <name evidence="14" type="ORF">PFBG_01140</name>
</gene>
<dbReference type="SUPFAM" id="SSF102114">
    <property type="entry name" value="Radical SAM enzymes"/>
    <property type="match status" value="1"/>
</dbReference>
<dbReference type="EMBL" id="KE123593">
    <property type="protein sequence ID" value="EUR76718.1"/>
    <property type="molecule type" value="Genomic_DNA"/>
</dbReference>
<keyword evidence="7" id="KW-0819">tRNA processing</keyword>
<organism evidence="14 15">
    <name type="scientific">Plasmodium falciparum (isolate 7G8)</name>
    <dbReference type="NCBI Taxonomy" id="57266"/>
    <lineage>
        <taxon>Eukaryota</taxon>
        <taxon>Sar</taxon>
        <taxon>Alveolata</taxon>
        <taxon>Apicomplexa</taxon>
        <taxon>Aconoidasida</taxon>
        <taxon>Haemosporida</taxon>
        <taxon>Plasmodiidae</taxon>
        <taxon>Plasmodium</taxon>
        <taxon>Plasmodium (Laverania)</taxon>
    </lineage>
</organism>
<evidence type="ECO:0000313" key="14">
    <source>
        <dbReference type="EMBL" id="EUR76718.1"/>
    </source>
</evidence>
<keyword evidence="11" id="KW-0456">Lyase</keyword>
<keyword evidence="6" id="KW-0949">S-adenosyl-L-methionine</keyword>
<dbReference type="InterPro" id="IPR013917">
    <property type="entry name" value="tRNA_wybutosine-synth"/>
</dbReference>
<dbReference type="InterPro" id="IPR034556">
    <property type="entry name" value="tRNA_wybutosine-synthase"/>
</dbReference>
<dbReference type="Pfam" id="PF00258">
    <property type="entry name" value="Flavodoxin_1"/>
    <property type="match status" value="1"/>
</dbReference>
<dbReference type="SFLD" id="SFLDS00029">
    <property type="entry name" value="Radical_SAM"/>
    <property type="match status" value="1"/>
</dbReference>
<evidence type="ECO:0000256" key="1">
    <source>
        <dbReference type="ARBA" id="ARBA00001966"/>
    </source>
</evidence>
<accession>W7FSE2</accession>
<evidence type="ECO:0000259" key="13">
    <source>
        <dbReference type="PROSITE" id="PS51918"/>
    </source>
</evidence>
<evidence type="ECO:0000256" key="7">
    <source>
        <dbReference type="ARBA" id="ARBA00022694"/>
    </source>
</evidence>
<name>W7FSE2_PLAF8</name>
<evidence type="ECO:0000256" key="9">
    <source>
        <dbReference type="ARBA" id="ARBA00023004"/>
    </source>
</evidence>
<dbReference type="GO" id="GO:0051539">
    <property type="term" value="F:4 iron, 4 sulfur cluster binding"/>
    <property type="evidence" value="ECO:0007669"/>
    <property type="project" value="UniProtKB-KW"/>
</dbReference>
<evidence type="ECO:0000256" key="5">
    <source>
        <dbReference type="ARBA" id="ARBA00022485"/>
    </source>
</evidence>
<dbReference type="GO" id="GO:0031591">
    <property type="term" value="P:wybutosine biosynthetic process"/>
    <property type="evidence" value="ECO:0007669"/>
    <property type="project" value="TreeGrafter"/>
</dbReference>
<evidence type="ECO:0000256" key="4">
    <source>
        <dbReference type="ARBA" id="ARBA00012821"/>
    </source>
</evidence>
<evidence type="ECO:0000256" key="2">
    <source>
        <dbReference type="ARBA" id="ARBA00004797"/>
    </source>
</evidence>
<evidence type="ECO:0000256" key="8">
    <source>
        <dbReference type="ARBA" id="ARBA00022723"/>
    </source>
</evidence>
<dbReference type="GO" id="GO:0010181">
    <property type="term" value="F:FMN binding"/>
    <property type="evidence" value="ECO:0007669"/>
    <property type="project" value="InterPro"/>
</dbReference>
<dbReference type="Gene3D" id="3.40.50.360">
    <property type="match status" value="1"/>
</dbReference>
<evidence type="ECO:0000256" key="12">
    <source>
        <dbReference type="ARBA" id="ARBA00049466"/>
    </source>
</evidence>
<dbReference type="PROSITE" id="PS51918">
    <property type="entry name" value="RADICAL_SAM"/>
    <property type="match status" value="1"/>
</dbReference>
<comment type="pathway">
    <text evidence="2">tRNA modification; wybutosine-tRNA(Phe) biosynthesis.</text>
</comment>
<dbReference type="InterPro" id="IPR007197">
    <property type="entry name" value="rSAM"/>
</dbReference>
<evidence type="ECO:0000256" key="3">
    <source>
        <dbReference type="ARBA" id="ARBA00010115"/>
    </source>
</evidence>
<dbReference type="Pfam" id="PF04055">
    <property type="entry name" value="Radical_SAM"/>
    <property type="match status" value="1"/>
</dbReference>
<dbReference type="InterPro" id="IPR029039">
    <property type="entry name" value="Flavoprotein-like_sf"/>
</dbReference>
<dbReference type="SFLD" id="SFLDG01071">
    <property type="entry name" value="tRNA_wybutosine-synthesizing"/>
    <property type="match status" value="1"/>
</dbReference>
<evidence type="ECO:0000313" key="15">
    <source>
        <dbReference type="Proteomes" id="UP000030688"/>
    </source>
</evidence>
<evidence type="ECO:0000256" key="11">
    <source>
        <dbReference type="ARBA" id="ARBA00023239"/>
    </source>
</evidence>
<dbReference type="InterPro" id="IPR013785">
    <property type="entry name" value="Aldolase_TIM"/>
</dbReference>
<dbReference type="CDD" id="cd01335">
    <property type="entry name" value="Radical_SAM"/>
    <property type="match status" value="1"/>
</dbReference>
<dbReference type="InterPro" id="IPR008254">
    <property type="entry name" value="Flavodoxin/NO_synth"/>
</dbReference>
<dbReference type="Proteomes" id="UP000030688">
    <property type="component" value="Unassembled WGS sequence"/>
</dbReference>
<dbReference type="OrthoDB" id="271553at2759"/>
<dbReference type="UniPathway" id="UPA00375"/>
<dbReference type="EC" id="4.1.3.44" evidence="4"/>
<evidence type="ECO:0000256" key="10">
    <source>
        <dbReference type="ARBA" id="ARBA00023014"/>
    </source>
</evidence>